<evidence type="ECO:0000313" key="2">
    <source>
        <dbReference type="EnsemblMetazoa" id="XP_020895001.1"/>
    </source>
</evidence>
<keyword evidence="3" id="KW-1185">Reference proteome</keyword>
<dbReference type="Gene3D" id="1.10.533.10">
    <property type="entry name" value="Death Domain, Fas"/>
    <property type="match status" value="1"/>
</dbReference>
<dbReference type="GO" id="GO:0007165">
    <property type="term" value="P:signal transduction"/>
    <property type="evidence" value="ECO:0007669"/>
    <property type="project" value="InterPro"/>
</dbReference>
<dbReference type="EnsemblMetazoa" id="XM_021039342.2">
    <property type="protein sequence ID" value="XP_020895001.1"/>
    <property type="gene ID" value="LOC110234001"/>
</dbReference>
<evidence type="ECO:0000259" key="1">
    <source>
        <dbReference type="PROSITE" id="PS50017"/>
    </source>
</evidence>
<dbReference type="GeneID" id="110234001"/>
<evidence type="ECO:0000313" key="3">
    <source>
        <dbReference type="Proteomes" id="UP000887567"/>
    </source>
</evidence>
<dbReference type="KEGG" id="epa:110234001"/>
<sequence>MVNAVFRRSERRAKTFSCNFRVAIGGSEIIIPAVTFVPEEFLCVFVDVHNEDPSLSERQTLLSEVPYDIMYQMCRKLDIPARERGQWRDVGRHFGVSEVDLQSCCREYASLDGSPSRALMEIISFQRPKLTVGELIKFLEEHGRGDVVSVLSKVKD</sequence>
<dbReference type="RefSeq" id="XP_020895001.1">
    <property type="nucleotide sequence ID" value="XM_021039342.2"/>
</dbReference>
<dbReference type="SUPFAM" id="SSF47986">
    <property type="entry name" value="DEATH domain"/>
    <property type="match status" value="1"/>
</dbReference>
<dbReference type="InterPro" id="IPR011029">
    <property type="entry name" value="DEATH-like_dom_sf"/>
</dbReference>
<reference evidence="2" key="1">
    <citation type="submission" date="2022-11" db="UniProtKB">
        <authorList>
            <consortium name="EnsemblMetazoa"/>
        </authorList>
    </citation>
    <scope>IDENTIFICATION</scope>
</reference>
<protein>
    <recommendedName>
        <fullName evidence="1">Death domain-containing protein</fullName>
    </recommendedName>
</protein>
<dbReference type="InterPro" id="IPR000488">
    <property type="entry name" value="Death_dom"/>
</dbReference>
<accession>A0A913WW35</accession>
<proteinExistence type="predicted"/>
<dbReference type="Pfam" id="PF00531">
    <property type="entry name" value="Death"/>
    <property type="match status" value="1"/>
</dbReference>
<organism evidence="2 3">
    <name type="scientific">Exaiptasia diaphana</name>
    <name type="common">Tropical sea anemone</name>
    <name type="synonym">Aiptasia pulchella</name>
    <dbReference type="NCBI Taxonomy" id="2652724"/>
    <lineage>
        <taxon>Eukaryota</taxon>
        <taxon>Metazoa</taxon>
        <taxon>Cnidaria</taxon>
        <taxon>Anthozoa</taxon>
        <taxon>Hexacorallia</taxon>
        <taxon>Actiniaria</taxon>
        <taxon>Aiptasiidae</taxon>
        <taxon>Exaiptasia</taxon>
    </lineage>
</organism>
<dbReference type="Proteomes" id="UP000887567">
    <property type="component" value="Unplaced"/>
</dbReference>
<feature type="domain" description="Death" evidence="1">
    <location>
        <begin position="86"/>
        <end position="155"/>
    </location>
</feature>
<dbReference type="OrthoDB" id="5986884at2759"/>
<dbReference type="AlphaFoldDB" id="A0A913WW35"/>
<name>A0A913WW35_EXADI</name>
<dbReference type="PROSITE" id="PS50017">
    <property type="entry name" value="DEATH_DOMAIN"/>
    <property type="match status" value="1"/>
</dbReference>